<feature type="compositionally biased region" description="Polar residues" evidence="1">
    <location>
        <begin position="147"/>
        <end position="159"/>
    </location>
</feature>
<evidence type="ECO:0008006" key="4">
    <source>
        <dbReference type="Google" id="ProtNLM"/>
    </source>
</evidence>
<organism evidence="2 3">
    <name type="scientific">Aplosporella prunicola CBS 121167</name>
    <dbReference type="NCBI Taxonomy" id="1176127"/>
    <lineage>
        <taxon>Eukaryota</taxon>
        <taxon>Fungi</taxon>
        <taxon>Dikarya</taxon>
        <taxon>Ascomycota</taxon>
        <taxon>Pezizomycotina</taxon>
        <taxon>Dothideomycetes</taxon>
        <taxon>Dothideomycetes incertae sedis</taxon>
        <taxon>Botryosphaeriales</taxon>
        <taxon>Aplosporellaceae</taxon>
        <taxon>Aplosporella</taxon>
    </lineage>
</organism>
<feature type="region of interest" description="Disordered" evidence="1">
    <location>
        <begin position="35"/>
        <end position="267"/>
    </location>
</feature>
<evidence type="ECO:0000256" key="1">
    <source>
        <dbReference type="SAM" id="MobiDB-lite"/>
    </source>
</evidence>
<feature type="compositionally biased region" description="Low complexity" evidence="1">
    <location>
        <begin position="70"/>
        <end position="82"/>
    </location>
</feature>
<sequence length="881" mass="92671">MTASTTTTPIRVSVHFKETSVFAGEDVECTITFTNVTPANADPPPPGGGSKQLLHPERGRKPLPAQRPPSVSGSVSQSVTHSIAPTLQSSGIPPSASIHQLGASRKSSLQDPGGAAAAAAAGRARGHRPALSLNTPSAPATRPPSAVSNGYNNGSTTPATPGRHQHARSLSIFSVGSPHTPGENNGNGSKGPTPRRPGKGHGRSASLQVIPNKISPGGRSPLQPSPNSVVSPPAFTRSRTDFIPIRMGRRTSGPGGTPGTSPNTPNIGATRKTPELLSQAFKFPAALEESPTLTEKSPALEVSPAEDLFAVPRTRPPSGTPSLQGGDKLAPSPVTRIISSSSMNGTPRSSGEFNYAASNNSSDTLVSEYPSRPTSRLFSGLRTPHEHRPSQLGPGTPRDPKQPEVLMMGYAQVMGSFTLDGSLVNQAPFEEVKRKGVVGGQGGGGVVGVERTKRESGLFGALGWSNIGESLGGLLGGNEPSSIREMRATASSKTVPLLSTPQSILFVDLKLAPGESKSYKYSFTMPRGLPPTHKGRAMKVNYQLSIGTQRPGSARDQKAVRSVNVPFRVFGSVTSRGEILGHDLMNPYIILRDQARVATLPETKAQAAINIYSKHGKTADDAKDSLSEFLEYVNKLMDRPPESANGLLSPTYPISSFRRRRSTAESEPAANSMKEAIDFAILRSNLSSPGKQSTNRFEIARNGRRVAVINLARPCYRLGETINCAIDFSRGQVPVLGVSVALETSEKVDAAVALRSASSVHRATRKVHASFAESTLFARRVNFAPTVPASATPEFITSGVGLEWALRVEFVTPRGSIGGGGGGSLLLEEMAADDRGTVLAPVERLQCESFEVAVPVRVYGAQAGSAGPDRLAGEDDLGFVI</sequence>
<dbReference type="Proteomes" id="UP000799438">
    <property type="component" value="Unassembled WGS sequence"/>
</dbReference>
<feature type="compositionally biased region" description="Polar residues" evidence="1">
    <location>
        <begin position="337"/>
        <end position="365"/>
    </location>
</feature>
<feature type="compositionally biased region" description="Low complexity" evidence="1">
    <location>
        <begin position="113"/>
        <end position="123"/>
    </location>
</feature>
<dbReference type="EMBL" id="ML995482">
    <property type="protein sequence ID" value="KAF2143203.1"/>
    <property type="molecule type" value="Genomic_DNA"/>
</dbReference>
<evidence type="ECO:0000313" key="3">
    <source>
        <dbReference type="Proteomes" id="UP000799438"/>
    </source>
</evidence>
<dbReference type="OrthoDB" id="1918at2759"/>
<feature type="region of interest" description="Disordered" evidence="1">
    <location>
        <begin position="307"/>
        <end position="402"/>
    </location>
</feature>
<feature type="compositionally biased region" description="Polar residues" evidence="1">
    <location>
        <begin position="83"/>
        <end position="92"/>
    </location>
</feature>
<dbReference type="Pfam" id="PF08737">
    <property type="entry name" value="Rgp1"/>
    <property type="match status" value="1"/>
</dbReference>
<evidence type="ECO:0000313" key="2">
    <source>
        <dbReference type="EMBL" id="KAF2143203.1"/>
    </source>
</evidence>
<name>A0A6A6BIF4_9PEZI</name>
<dbReference type="GeneID" id="54299470"/>
<accession>A0A6A6BIF4</accession>
<dbReference type="PANTHER" id="PTHR12507">
    <property type="entry name" value="REDUCED GROWTH PHENOTYPE 1 RGP1, YEAST -RELATED"/>
    <property type="match status" value="1"/>
</dbReference>
<proteinExistence type="predicted"/>
<keyword evidence="3" id="KW-1185">Reference proteome</keyword>
<feature type="compositionally biased region" description="Low complexity" evidence="1">
    <location>
        <begin position="135"/>
        <end position="146"/>
    </location>
</feature>
<gene>
    <name evidence="2" type="ORF">K452DRAFT_296983</name>
</gene>
<reference evidence="2" key="1">
    <citation type="journal article" date="2020" name="Stud. Mycol.">
        <title>101 Dothideomycetes genomes: a test case for predicting lifestyles and emergence of pathogens.</title>
        <authorList>
            <person name="Haridas S."/>
            <person name="Albert R."/>
            <person name="Binder M."/>
            <person name="Bloem J."/>
            <person name="Labutti K."/>
            <person name="Salamov A."/>
            <person name="Andreopoulos B."/>
            <person name="Baker S."/>
            <person name="Barry K."/>
            <person name="Bills G."/>
            <person name="Bluhm B."/>
            <person name="Cannon C."/>
            <person name="Castanera R."/>
            <person name="Culley D."/>
            <person name="Daum C."/>
            <person name="Ezra D."/>
            <person name="Gonzalez J."/>
            <person name="Henrissat B."/>
            <person name="Kuo A."/>
            <person name="Liang C."/>
            <person name="Lipzen A."/>
            <person name="Lutzoni F."/>
            <person name="Magnuson J."/>
            <person name="Mondo S."/>
            <person name="Nolan M."/>
            <person name="Ohm R."/>
            <person name="Pangilinan J."/>
            <person name="Park H.-J."/>
            <person name="Ramirez L."/>
            <person name="Alfaro M."/>
            <person name="Sun H."/>
            <person name="Tritt A."/>
            <person name="Yoshinaga Y."/>
            <person name="Zwiers L.-H."/>
            <person name="Turgeon B."/>
            <person name="Goodwin S."/>
            <person name="Spatafora J."/>
            <person name="Crous P."/>
            <person name="Grigoriev I."/>
        </authorList>
    </citation>
    <scope>NUCLEOTIDE SEQUENCE</scope>
    <source>
        <strain evidence="2">CBS 121167</strain>
    </source>
</reference>
<dbReference type="AlphaFoldDB" id="A0A6A6BIF4"/>
<protein>
    <recommendedName>
        <fullName evidence="4">Rgp1-domain-containing protein</fullName>
    </recommendedName>
</protein>
<dbReference type="InterPro" id="IPR014848">
    <property type="entry name" value="Rgp1"/>
</dbReference>
<dbReference type="RefSeq" id="XP_033398915.1">
    <property type="nucleotide sequence ID" value="XM_033541973.1"/>
</dbReference>